<dbReference type="InterPro" id="IPR045723">
    <property type="entry name" value="DUF6077"/>
</dbReference>
<feature type="transmembrane region" description="Helical" evidence="1">
    <location>
        <begin position="329"/>
        <end position="348"/>
    </location>
</feature>
<proteinExistence type="predicted"/>
<feature type="transmembrane region" description="Helical" evidence="1">
    <location>
        <begin position="375"/>
        <end position="396"/>
    </location>
</feature>
<dbReference type="RefSeq" id="WP_209556797.1">
    <property type="nucleotide sequence ID" value="NZ_JAEDXU010000003.1"/>
</dbReference>
<feature type="transmembrane region" description="Helical" evidence="1">
    <location>
        <begin position="282"/>
        <end position="299"/>
    </location>
</feature>
<keyword evidence="3" id="KW-1185">Reference proteome</keyword>
<feature type="transmembrane region" description="Helical" evidence="1">
    <location>
        <begin position="46"/>
        <end position="65"/>
    </location>
</feature>
<dbReference type="Pfam" id="PF19554">
    <property type="entry name" value="DUF6077"/>
    <property type="match status" value="1"/>
</dbReference>
<comment type="caution">
    <text evidence="2">The sequence shown here is derived from an EMBL/GenBank/DDBJ whole genome shotgun (WGS) entry which is preliminary data.</text>
</comment>
<feature type="transmembrane region" description="Helical" evidence="1">
    <location>
        <begin position="403"/>
        <end position="420"/>
    </location>
</feature>
<dbReference type="EMBL" id="JAEDXU010000003">
    <property type="protein sequence ID" value="MBP1045965.1"/>
    <property type="molecule type" value="Genomic_DNA"/>
</dbReference>
<gene>
    <name evidence="2" type="ORF">I6N96_06700</name>
</gene>
<feature type="transmembrane region" description="Helical" evidence="1">
    <location>
        <begin position="217"/>
        <end position="236"/>
    </location>
</feature>
<sequence length="622" mass="70322">MSGLNVLLIGKMLLFYLAMTGSVYMTGSGISKLIGIPTAKIERLSIGFIFQLAMIQLFGWVFMAFRWSVTAFSVQVLLILAAGVLLGFYKQAYKSEKQPFDRTYLLVGGMLFLQIVLTFLMYRSDADDSFYVSNVTLFQNSQLLNSYDASFGITSLGTVPMYDFETWEALAAVLGNFFQIEGVTLMHFVLVPWLLLISASAYLLLGRTLFNGERTKGNYFYLLVSVFHLMGGNAVFSQGSFLFSRIWQGKSIYLHVVLPIMMAILLGCITDKKNDEAKESPLERYLFGPLLVCILAGAALNPTSLYVLGFQLAAMLLVVAIYKKKMKLFLHALPAILTVALFTLLIYFRASQFSGQIEAASGTGDNFVFTVFKNFFGSGMLYFILYILAVLIILVLGNARAKISFVFTPLVLLVGIWNPITGKIVAETLTKAPSYWRVFWLIPVGFAISYVLILLSSRFKYSAIGILLSCIVIAVPGTWMFSEENNFVRAVNVERLPEEVMTFGSKVLEENQQPVVLASEELSTTLRQKYSQIELIYSRYQYLLDLFAYRGKVEEATERAELMDFTNGRIDDEERIIELIGKYPIDYIILKKEYTNSNQLVERLGWIVLDESDEYRMYKFIK</sequence>
<keyword evidence="1" id="KW-0812">Transmembrane</keyword>
<keyword evidence="1" id="KW-1133">Transmembrane helix</keyword>
<feature type="transmembrane region" description="Helical" evidence="1">
    <location>
        <begin position="305"/>
        <end position="322"/>
    </location>
</feature>
<organism evidence="2 3">
    <name type="scientific">Enterococcus larvae</name>
    <dbReference type="NCBI Taxonomy" id="2794352"/>
    <lineage>
        <taxon>Bacteria</taxon>
        <taxon>Bacillati</taxon>
        <taxon>Bacillota</taxon>
        <taxon>Bacilli</taxon>
        <taxon>Lactobacillales</taxon>
        <taxon>Enterococcaceae</taxon>
        <taxon>Enterococcus</taxon>
    </lineage>
</organism>
<evidence type="ECO:0000256" key="1">
    <source>
        <dbReference type="SAM" id="Phobius"/>
    </source>
</evidence>
<protein>
    <submittedName>
        <fullName evidence="2">Uncharacterized protein</fullName>
    </submittedName>
</protein>
<dbReference type="Proteomes" id="UP000673375">
    <property type="component" value="Unassembled WGS sequence"/>
</dbReference>
<evidence type="ECO:0000313" key="3">
    <source>
        <dbReference type="Proteomes" id="UP000673375"/>
    </source>
</evidence>
<feature type="transmembrane region" description="Helical" evidence="1">
    <location>
        <begin position="71"/>
        <end position="92"/>
    </location>
</feature>
<accession>A0ABS4CHR9</accession>
<evidence type="ECO:0000313" key="2">
    <source>
        <dbReference type="EMBL" id="MBP1045965.1"/>
    </source>
</evidence>
<feature type="transmembrane region" description="Helical" evidence="1">
    <location>
        <begin position="185"/>
        <end position="205"/>
    </location>
</feature>
<name>A0ABS4CHR9_9ENTE</name>
<reference evidence="2 3" key="1">
    <citation type="submission" date="2020-12" db="EMBL/GenBank/DDBJ databases">
        <title>Vagococcus allomyrinae sp. nov. and Enterococcus lavae sp. nov., isolated from the larvae of Allomyrina dichotoma.</title>
        <authorList>
            <person name="Lee S.D."/>
        </authorList>
    </citation>
    <scope>NUCLEOTIDE SEQUENCE [LARGE SCALE GENOMIC DNA]</scope>
    <source>
        <strain evidence="2 3">BWM-S5</strain>
    </source>
</reference>
<feature type="transmembrane region" description="Helical" evidence="1">
    <location>
        <begin position="252"/>
        <end position="270"/>
    </location>
</feature>
<keyword evidence="1" id="KW-0472">Membrane</keyword>
<feature type="transmembrane region" description="Helical" evidence="1">
    <location>
        <begin position="435"/>
        <end position="455"/>
    </location>
</feature>
<feature type="transmembrane region" description="Helical" evidence="1">
    <location>
        <begin position="104"/>
        <end position="122"/>
    </location>
</feature>
<feature type="transmembrane region" description="Helical" evidence="1">
    <location>
        <begin position="462"/>
        <end position="481"/>
    </location>
</feature>